<comment type="caution">
    <text evidence="2">The sequence shown here is derived from an EMBL/GenBank/DDBJ whole genome shotgun (WGS) entry which is preliminary data.</text>
</comment>
<dbReference type="Proteomes" id="UP001597307">
    <property type="component" value="Unassembled WGS sequence"/>
</dbReference>
<evidence type="ECO:0000313" key="3">
    <source>
        <dbReference type="Proteomes" id="UP001597307"/>
    </source>
</evidence>
<dbReference type="Pfam" id="PF12802">
    <property type="entry name" value="MarR_2"/>
    <property type="match status" value="1"/>
</dbReference>
<gene>
    <name evidence="2" type="ORF">ACFSFX_01735</name>
</gene>
<evidence type="ECO:0000259" key="1">
    <source>
        <dbReference type="PROSITE" id="PS50995"/>
    </source>
</evidence>
<sequence>MDLRQSTVFKLHRATTLVTRVSDEYLTAHHGIHYAPFLVLLTLRIAGPSPQRAIAQGLDVSRASVTQRVHQLREQGLVSVSINAADPRANVVDLTLSGRRLTDAAWHGLERTLNAVDDGVDDGLLRHQLERLITNCTTALSLVTTTDQRPE</sequence>
<evidence type="ECO:0000313" key="2">
    <source>
        <dbReference type="EMBL" id="MFD1845318.1"/>
    </source>
</evidence>
<dbReference type="SUPFAM" id="SSF46785">
    <property type="entry name" value="Winged helix' DNA-binding domain"/>
    <property type="match status" value="1"/>
</dbReference>
<feature type="domain" description="HTH marR-type" evidence="1">
    <location>
        <begin position="4"/>
        <end position="134"/>
    </location>
</feature>
<dbReference type="RefSeq" id="WP_343877375.1">
    <property type="nucleotide sequence ID" value="NZ_BAAAIJ010000004.1"/>
</dbReference>
<accession>A0ABW4Q420</accession>
<dbReference type="PANTHER" id="PTHR33164">
    <property type="entry name" value="TRANSCRIPTIONAL REGULATOR, MARR FAMILY"/>
    <property type="match status" value="1"/>
</dbReference>
<dbReference type="InterPro" id="IPR036388">
    <property type="entry name" value="WH-like_DNA-bd_sf"/>
</dbReference>
<dbReference type="InterPro" id="IPR036390">
    <property type="entry name" value="WH_DNA-bd_sf"/>
</dbReference>
<protein>
    <submittedName>
        <fullName evidence="2">MarR family winged helix-turn-helix transcriptional regulator</fullName>
    </submittedName>
</protein>
<reference evidence="3" key="1">
    <citation type="journal article" date="2019" name="Int. J. Syst. Evol. Microbiol.">
        <title>The Global Catalogue of Microorganisms (GCM) 10K type strain sequencing project: providing services to taxonomists for standard genome sequencing and annotation.</title>
        <authorList>
            <consortium name="The Broad Institute Genomics Platform"/>
            <consortium name="The Broad Institute Genome Sequencing Center for Infectious Disease"/>
            <person name="Wu L."/>
            <person name="Ma J."/>
        </authorList>
    </citation>
    <scope>NUCLEOTIDE SEQUENCE [LARGE SCALE GENOMIC DNA]</scope>
    <source>
        <strain evidence="3">JCM 11496</strain>
    </source>
</reference>
<dbReference type="EMBL" id="JBHUGA010000004">
    <property type="protein sequence ID" value="MFD1845318.1"/>
    <property type="molecule type" value="Genomic_DNA"/>
</dbReference>
<organism evidence="2 3">
    <name type="scientific">Arthrobacter flavus</name>
    <dbReference type="NCBI Taxonomy" id="95172"/>
    <lineage>
        <taxon>Bacteria</taxon>
        <taxon>Bacillati</taxon>
        <taxon>Actinomycetota</taxon>
        <taxon>Actinomycetes</taxon>
        <taxon>Micrococcales</taxon>
        <taxon>Micrococcaceae</taxon>
        <taxon>Arthrobacter</taxon>
    </lineage>
</organism>
<dbReference type="Gene3D" id="1.10.10.10">
    <property type="entry name" value="Winged helix-like DNA-binding domain superfamily/Winged helix DNA-binding domain"/>
    <property type="match status" value="1"/>
</dbReference>
<dbReference type="InterPro" id="IPR039422">
    <property type="entry name" value="MarR/SlyA-like"/>
</dbReference>
<dbReference type="PANTHER" id="PTHR33164:SF43">
    <property type="entry name" value="HTH-TYPE TRANSCRIPTIONAL REPRESSOR YETL"/>
    <property type="match status" value="1"/>
</dbReference>
<proteinExistence type="predicted"/>
<dbReference type="PROSITE" id="PS50995">
    <property type="entry name" value="HTH_MARR_2"/>
    <property type="match status" value="1"/>
</dbReference>
<name>A0ABW4Q420_9MICC</name>
<dbReference type="SMART" id="SM00347">
    <property type="entry name" value="HTH_MARR"/>
    <property type="match status" value="1"/>
</dbReference>
<dbReference type="InterPro" id="IPR000835">
    <property type="entry name" value="HTH_MarR-typ"/>
</dbReference>
<keyword evidence="3" id="KW-1185">Reference proteome</keyword>